<dbReference type="AlphaFoldDB" id="A0AAV4YEQ1"/>
<organism evidence="2 3">
    <name type="scientific">Caerostris extrusa</name>
    <name type="common">Bark spider</name>
    <name type="synonym">Caerostris bankana</name>
    <dbReference type="NCBI Taxonomy" id="172846"/>
    <lineage>
        <taxon>Eukaryota</taxon>
        <taxon>Metazoa</taxon>
        <taxon>Ecdysozoa</taxon>
        <taxon>Arthropoda</taxon>
        <taxon>Chelicerata</taxon>
        <taxon>Arachnida</taxon>
        <taxon>Araneae</taxon>
        <taxon>Araneomorphae</taxon>
        <taxon>Entelegynae</taxon>
        <taxon>Araneoidea</taxon>
        <taxon>Araneidae</taxon>
        <taxon>Caerostris</taxon>
    </lineage>
</organism>
<feature type="chain" id="PRO_5043808780" evidence="1">
    <location>
        <begin position="24"/>
        <end position="149"/>
    </location>
</feature>
<keyword evidence="1" id="KW-0732">Signal</keyword>
<keyword evidence="3" id="KW-1185">Reference proteome</keyword>
<feature type="signal peptide" evidence="1">
    <location>
        <begin position="1"/>
        <end position="23"/>
    </location>
</feature>
<dbReference type="EMBL" id="BPLR01019152">
    <property type="protein sequence ID" value="GIZ04850.1"/>
    <property type="molecule type" value="Genomic_DNA"/>
</dbReference>
<reference evidence="2 3" key="1">
    <citation type="submission" date="2021-06" db="EMBL/GenBank/DDBJ databases">
        <title>Caerostris extrusa draft genome.</title>
        <authorList>
            <person name="Kono N."/>
            <person name="Arakawa K."/>
        </authorList>
    </citation>
    <scope>NUCLEOTIDE SEQUENCE [LARGE SCALE GENOMIC DNA]</scope>
</reference>
<name>A0AAV4YEQ1_CAEEX</name>
<proteinExistence type="predicted"/>
<accession>A0AAV4YEQ1</accession>
<gene>
    <name evidence="2" type="ORF">CEXT_594631</name>
</gene>
<comment type="caution">
    <text evidence="2">The sequence shown here is derived from an EMBL/GenBank/DDBJ whole genome shotgun (WGS) entry which is preliminary data.</text>
</comment>
<evidence type="ECO:0000313" key="2">
    <source>
        <dbReference type="EMBL" id="GIZ04850.1"/>
    </source>
</evidence>
<dbReference type="Proteomes" id="UP001054945">
    <property type="component" value="Unassembled WGS sequence"/>
</dbReference>
<protein>
    <submittedName>
        <fullName evidence="2">Uncharacterized protein</fullName>
    </submittedName>
</protein>
<sequence length="149" mass="15639">MKHFTIVLFSVIAVALVLESVNAAYHNGTRKTRQVKSNHKLNGTYKTQNGLIKDVARGYFGLIELGDLVNYALNGTNDVIDDANNFVGDTAREIYKEGQNIIGTGDADPIDGMIFTGLGNIIGGAVDGATNIAGHIADGIGGAANTIFG</sequence>
<evidence type="ECO:0000313" key="3">
    <source>
        <dbReference type="Proteomes" id="UP001054945"/>
    </source>
</evidence>
<evidence type="ECO:0000256" key="1">
    <source>
        <dbReference type="SAM" id="SignalP"/>
    </source>
</evidence>